<dbReference type="PANTHER" id="PTHR43018:SF1">
    <property type="entry name" value="PROTEIN AROA(G)"/>
    <property type="match status" value="1"/>
</dbReference>
<dbReference type="Gene3D" id="3.30.70.1140">
    <property type="entry name" value="Phospho-2-dehydro-3-deoxyheptonate aldolase, domain 1"/>
    <property type="match status" value="1"/>
</dbReference>
<accession>A0A1P8F543</accession>
<proteinExistence type="predicted"/>
<dbReference type="OrthoDB" id="9776934at2"/>
<evidence type="ECO:0000259" key="2">
    <source>
        <dbReference type="Pfam" id="PF00793"/>
    </source>
</evidence>
<dbReference type="InterPro" id="IPR052899">
    <property type="entry name" value="Class-I_DAHP_synthase"/>
</dbReference>
<dbReference type="InterPro" id="IPR041071">
    <property type="entry name" value="DAHP_snth_FXD"/>
</dbReference>
<organism evidence="4 5">
    <name type="scientific">Dehalogenimonas formicexedens</name>
    <dbReference type="NCBI Taxonomy" id="1839801"/>
    <lineage>
        <taxon>Bacteria</taxon>
        <taxon>Bacillati</taxon>
        <taxon>Chloroflexota</taxon>
        <taxon>Dehalococcoidia</taxon>
        <taxon>Dehalococcoidales</taxon>
        <taxon>Dehalococcoidaceae</taxon>
        <taxon>Dehalogenimonas</taxon>
    </lineage>
</organism>
<evidence type="ECO:0000313" key="5">
    <source>
        <dbReference type="Proteomes" id="UP000185934"/>
    </source>
</evidence>
<dbReference type="KEGG" id="dfo:Dform_00185"/>
<keyword evidence="1 4" id="KW-0808">Transferase</keyword>
<dbReference type="STRING" id="1839801.Dform_00185"/>
<dbReference type="RefSeq" id="WP_076003351.1">
    <property type="nucleotide sequence ID" value="NZ_CP018258.1"/>
</dbReference>
<dbReference type="SUPFAM" id="SSF51569">
    <property type="entry name" value="Aldolase"/>
    <property type="match status" value="1"/>
</dbReference>
<dbReference type="GO" id="GO:0009073">
    <property type="term" value="P:aromatic amino acid family biosynthetic process"/>
    <property type="evidence" value="ECO:0007669"/>
    <property type="project" value="InterPro"/>
</dbReference>
<name>A0A1P8F543_9CHLR</name>
<dbReference type="Pfam" id="PF18152">
    <property type="entry name" value="DAHP_snth_FXD"/>
    <property type="match status" value="1"/>
</dbReference>
<gene>
    <name evidence="4" type="primary">aroF1</name>
    <name evidence="4" type="ORF">Dform_00185</name>
</gene>
<keyword evidence="5" id="KW-1185">Reference proteome</keyword>
<feature type="domain" description="DAHP synthetase I/KDSA" evidence="2">
    <location>
        <begin position="91"/>
        <end position="343"/>
    </location>
</feature>
<dbReference type="InterPro" id="IPR006268">
    <property type="entry name" value="DAHP_syn_2"/>
</dbReference>
<evidence type="ECO:0000313" key="4">
    <source>
        <dbReference type="EMBL" id="APV43548.1"/>
    </source>
</evidence>
<dbReference type="PANTHER" id="PTHR43018">
    <property type="entry name" value="PHOSPHO-2-DEHYDRO-3-DEOXYHEPTONATE ALDOLASE"/>
    <property type="match status" value="1"/>
</dbReference>
<protein>
    <submittedName>
        <fullName evidence="4">3-deoxy-7-phosphoheptulonate synthase</fullName>
        <ecNumber evidence="4">2.5.1.54</ecNumber>
    </submittedName>
</protein>
<dbReference type="EMBL" id="CP018258">
    <property type="protein sequence ID" value="APV43548.1"/>
    <property type="molecule type" value="Genomic_DNA"/>
</dbReference>
<dbReference type="InterPro" id="IPR013785">
    <property type="entry name" value="Aldolase_TIM"/>
</dbReference>
<sequence length="349" mass="38266">MIIMKKDATPEQVQHVVDEVAKVGLRTDVSRGAYLTIIGLIGDETKADFTHLAALPGVKEARMIEAPYKLINREYSSAYGETGTRVVKIGDVELGGDEPVFIAGPCAVENHDDLFRIAEKCRAAGAQILRGGVFKPRSSVHSFQGLGSAGTEEAIEALTWLRDAGREFGMPVVTEVRGEAQVDLVSHYVDMIQIGARNMYDQDLLQTAARKKLPVMFKRHFGASIEEFLCFSEYIAAEGNKDIILCERGIVPLGKGKNFTRYMLDLAAVPVIQKETYLPIIVDPSHATGRRDLIRSMSLASIAAGAAGLMIEVHDRPEEARCDAAQMIQPSELKDIIDSARQLRKIAVK</sequence>
<dbReference type="NCBIfam" id="NF006421">
    <property type="entry name" value="PRK08673.1"/>
    <property type="match status" value="1"/>
</dbReference>
<dbReference type="Gene3D" id="3.20.20.70">
    <property type="entry name" value="Aldolase class I"/>
    <property type="match status" value="1"/>
</dbReference>
<evidence type="ECO:0000259" key="3">
    <source>
        <dbReference type="Pfam" id="PF18152"/>
    </source>
</evidence>
<dbReference type="AlphaFoldDB" id="A0A1P8F543"/>
<dbReference type="EC" id="2.5.1.54" evidence="4"/>
<dbReference type="Proteomes" id="UP000185934">
    <property type="component" value="Chromosome"/>
</dbReference>
<dbReference type="GO" id="GO:0003849">
    <property type="term" value="F:3-deoxy-7-phosphoheptulonate synthase activity"/>
    <property type="evidence" value="ECO:0007669"/>
    <property type="project" value="UniProtKB-EC"/>
</dbReference>
<dbReference type="NCBIfam" id="TIGR01361">
    <property type="entry name" value="DAHP_synth_Bsub"/>
    <property type="match status" value="1"/>
</dbReference>
<dbReference type="InterPro" id="IPR006218">
    <property type="entry name" value="DAHP1/KDSA"/>
</dbReference>
<dbReference type="GO" id="GO:0016832">
    <property type="term" value="F:aldehyde-lyase activity"/>
    <property type="evidence" value="ECO:0007669"/>
    <property type="project" value="InterPro"/>
</dbReference>
<reference evidence="5" key="1">
    <citation type="submission" date="2016-11" db="EMBL/GenBank/DDBJ databases">
        <title>Dehalogenimonas formicexedens sp. nov., a chlorinated alkane respiring bacterium isolated from contaminated groundwater.</title>
        <authorList>
            <person name="Key T.A."/>
            <person name="Bowman K.S."/>
            <person name="Lee I."/>
            <person name="Chun J."/>
            <person name="Albuquerque L."/>
            <person name="da Costa M.S."/>
            <person name="Rainey F.A."/>
            <person name="Moe W.M."/>
        </authorList>
    </citation>
    <scope>NUCLEOTIDE SEQUENCE [LARGE SCALE GENOMIC DNA]</scope>
    <source>
        <strain evidence="5">NSZ-14</strain>
    </source>
</reference>
<evidence type="ECO:0000256" key="1">
    <source>
        <dbReference type="ARBA" id="ARBA00022679"/>
    </source>
</evidence>
<feature type="domain" description="DAHP synthase ferredoxin-like" evidence="3">
    <location>
        <begin position="2"/>
        <end position="63"/>
    </location>
</feature>
<dbReference type="Pfam" id="PF00793">
    <property type="entry name" value="DAHP_synth_1"/>
    <property type="match status" value="1"/>
</dbReference>